<name>A0A7R9PV48_9ACAR</name>
<evidence type="ECO:0000313" key="2">
    <source>
        <dbReference type="EMBL" id="CAD7621855.1"/>
    </source>
</evidence>
<dbReference type="AlphaFoldDB" id="A0A7R9PV48"/>
<accession>A0A7R9PV48</accession>
<evidence type="ECO:0000313" key="3">
    <source>
        <dbReference type="Proteomes" id="UP000759131"/>
    </source>
</evidence>
<keyword evidence="3" id="KW-1185">Reference proteome</keyword>
<keyword evidence="1" id="KW-0732">Signal</keyword>
<evidence type="ECO:0000256" key="1">
    <source>
        <dbReference type="SAM" id="SignalP"/>
    </source>
</evidence>
<dbReference type="EMBL" id="CAJPIZ010000789">
    <property type="protein sequence ID" value="CAG2102285.1"/>
    <property type="molecule type" value="Genomic_DNA"/>
</dbReference>
<sequence>MKAVALIVFGLIACASAGILSPYVGYSGYYAAPTVVSRTYTSHPVVSRAYAAPYVSSYVSPYVSSYASPYVSSYVSSPYVRSYVSAPYVAAPVAYSSGYSYSPYSAYNYLLKK</sequence>
<organism evidence="2">
    <name type="scientific">Medioppia subpectinata</name>
    <dbReference type="NCBI Taxonomy" id="1979941"/>
    <lineage>
        <taxon>Eukaryota</taxon>
        <taxon>Metazoa</taxon>
        <taxon>Ecdysozoa</taxon>
        <taxon>Arthropoda</taxon>
        <taxon>Chelicerata</taxon>
        <taxon>Arachnida</taxon>
        <taxon>Acari</taxon>
        <taxon>Acariformes</taxon>
        <taxon>Sarcoptiformes</taxon>
        <taxon>Oribatida</taxon>
        <taxon>Brachypylina</taxon>
        <taxon>Oppioidea</taxon>
        <taxon>Oppiidae</taxon>
        <taxon>Medioppia</taxon>
    </lineage>
</organism>
<feature type="signal peptide" evidence="1">
    <location>
        <begin position="1"/>
        <end position="17"/>
    </location>
</feature>
<reference evidence="2" key="1">
    <citation type="submission" date="2020-11" db="EMBL/GenBank/DDBJ databases">
        <authorList>
            <person name="Tran Van P."/>
        </authorList>
    </citation>
    <scope>NUCLEOTIDE SEQUENCE</scope>
</reference>
<dbReference type="Proteomes" id="UP000759131">
    <property type="component" value="Unassembled WGS sequence"/>
</dbReference>
<protein>
    <submittedName>
        <fullName evidence="2">Uncharacterized protein</fullName>
    </submittedName>
</protein>
<dbReference type="EMBL" id="OC855364">
    <property type="protein sequence ID" value="CAD7621855.1"/>
    <property type="molecule type" value="Genomic_DNA"/>
</dbReference>
<gene>
    <name evidence="2" type="ORF">OSB1V03_LOCUS2325</name>
</gene>
<feature type="chain" id="PRO_5036211625" evidence="1">
    <location>
        <begin position="18"/>
        <end position="113"/>
    </location>
</feature>
<proteinExistence type="predicted"/>